<dbReference type="InterPro" id="IPR036322">
    <property type="entry name" value="WD40_repeat_dom_sf"/>
</dbReference>
<keyword evidence="2" id="KW-0677">Repeat</keyword>
<evidence type="ECO:0000256" key="1">
    <source>
        <dbReference type="ARBA" id="ARBA00022574"/>
    </source>
</evidence>
<dbReference type="AlphaFoldDB" id="A0A6P5FKX2"/>
<sequence length="532" mass="59146">MSDGGDRDLRGALPLEPYGDENEPPSPPERPPTPPLDEVPSLRHGIYDRGPFLRLIASFLHDIGFGDFASALELLSGARTASPVAQTLLSLTLSGRWDEIIAEIERIPCLARGSYRAAAFLVRRQQVLERLGSPDHSDRAERLLRDYIPPLAADDAAFFLVRDISSRARAVAPERRAQQRIGLFLYLLEALPAAIFVRGRLLEDELLGLITPFAVPTSPGRRQLTSLFNANMCDTYPVTWTCCKKATDHKGEVLQVQFSNFGQYLASSSSDCSVIIWTVDGAYNITLKHTLKEHEKPVTSLKWSFNDTRLLTCAKGEVAKLWDVNTGRCERTIRIPSNGGVGSCALHDYSETMFFSSCGPNSFIYRIDRHNNQLIPINIIPEVSDMVATHKGLLACVGSDNIIRLLSFTGDIRFQLNEEQVVTSLSLSNDHQLLIANVNFEKICVWNIRQQLKQRTCKACKQIVGSSLGGSDCFIASGSVGSQIYIWHWEHQLPFRILTGHEKAVNSVSWNQTRRYMLASGSADGSICIWIG</sequence>
<dbReference type="SUPFAM" id="SSF50978">
    <property type="entry name" value="WD40 repeat-like"/>
    <property type="match status" value="1"/>
</dbReference>
<organism evidence="5 6">
    <name type="scientific">Ananas comosus</name>
    <name type="common">Pineapple</name>
    <name type="synonym">Ananas ananas</name>
    <dbReference type="NCBI Taxonomy" id="4615"/>
    <lineage>
        <taxon>Eukaryota</taxon>
        <taxon>Viridiplantae</taxon>
        <taxon>Streptophyta</taxon>
        <taxon>Embryophyta</taxon>
        <taxon>Tracheophyta</taxon>
        <taxon>Spermatophyta</taxon>
        <taxon>Magnoliopsida</taxon>
        <taxon>Liliopsida</taxon>
        <taxon>Poales</taxon>
        <taxon>Bromeliaceae</taxon>
        <taxon>Bromelioideae</taxon>
        <taxon>Ananas</taxon>
    </lineage>
</organism>
<dbReference type="OrthoDB" id="972532at2759"/>
<dbReference type="SMART" id="SM00320">
    <property type="entry name" value="WD40"/>
    <property type="match status" value="7"/>
</dbReference>
<dbReference type="Proteomes" id="UP000515123">
    <property type="component" value="Linkage group 8"/>
</dbReference>
<evidence type="ECO:0000313" key="5">
    <source>
        <dbReference type="Proteomes" id="UP000515123"/>
    </source>
</evidence>
<feature type="region of interest" description="Disordered" evidence="4">
    <location>
        <begin position="1"/>
        <end position="41"/>
    </location>
</feature>
<feature type="compositionally biased region" description="Basic and acidic residues" evidence="4">
    <location>
        <begin position="1"/>
        <end position="10"/>
    </location>
</feature>
<evidence type="ECO:0000256" key="2">
    <source>
        <dbReference type="ARBA" id="ARBA00022737"/>
    </source>
</evidence>
<gene>
    <name evidence="6" type="primary">LOC109714074</name>
</gene>
<evidence type="ECO:0000256" key="3">
    <source>
        <dbReference type="PROSITE-ProRule" id="PRU00221"/>
    </source>
</evidence>
<dbReference type="RefSeq" id="XP_020094073.1">
    <property type="nucleotide sequence ID" value="XM_020238484.1"/>
</dbReference>
<feature type="repeat" description="WD" evidence="3">
    <location>
        <begin position="246"/>
        <end position="287"/>
    </location>
</feature>
<dbReference type="InterPro" id="IPR015943">
    <property type="entry name" value="WD40/YVTN_repeat-like_dom_sf"/>
</dbReference>
<feature type="repeat" description="WD" evidence="3">
    <location>
        <begin position="498"/>
        <end position="530"/>
    </location>
</feature>
<evidence type="ECO:0000313" key="6">
    <source>
        <dbReference type="RefSeq" id="XP_020094073.1"/>
    </source>
</evidence>
<feature type="compositionally biased region" description="Pro residues" evidence="4">
    <location>
        <begin position="24"/>
        <end position="37"/>
    </location>
</feature>
<name>A0A6P5FKX2_ANACO</name>
<reference evidence="5" key="1">
    <citation type="journal article" date="2015" name="Nat. Genet.">
        <title>The pineapple genome and the evolution of CAM photosynthesis.</title>
        <authorList>
            <person name="Ming R."/>
            <person name="VanBuren R."/>
            <person name="Wai C.M."/>
            <person name="Tang H."/>
            <person name="Schatz M.C."/>
            <person name="Bowers J.E."/>
            <person name="Lyons E."/>
            <person name="Wang M.L."/>
            <person name="Chen J."/>
            <person name="Biggers E."/>
            <person name="Zhang J."/>
            <person name="Huang L."/>
            <person name="Zhang L."/>
            <person name="Miao W."/>
            <person name="Zhang J."/>
            <person name="Ye Z."/>
            <person name="Miao C."/>
            <person name="Lin Z."/>
            <person name="Wang H."/>
            <person name="Zhou H."/>
            <person name="Yim W.C."/>
            <person name="Priest H.D."/>
            <person name="Zheng C."/>
            <person name="Woodhouse M."/>
            <person name="Edger P.P."/>
            <person name="Guyot R."/>
            <person name="Guo H.B."/>
            <person name="Guo H."/>
            <person name="Zheng G."/>
            <person name="Singh R."/>
            <person name="Sharma A."/>
            <person name="Min X."/>
            <person name="Zheng Y."/>
            <person name="Lee H."/>
            <person name="Gurtowski J."/>
            <person name="Sedlazeck F.J."/>
            <person name="Harkess A."/>
            <person name="McKain M.R."/>
            <person name="Liao Z."/>
            <person name="Fang J."/>
            <person name="Liu J."/>
            <person name="Zhang X."/>
            <person name="Zhang Q."/>
            <person name="Hu W."/>
            <person name="Qin Y."/>
            <person name="Wang K."/>
            <person name="Chen L.Y."/>
            <person name="Shirley N."/>
            <person name="Lin Y.R."/>
            <person name="Liu L.Y."/>
            <person name="Hernandez A.G."/>
            <person name="Wright C.L."/>
            <person name="Bulone V."/>
            <person name="Tuskan G.A."/>
            <person name="Heath K."/>
            <person name="Zee F."/>
            <person name="Moore P.H."/>
            <person name="Sunkar R."/>
            <person name="Leebens-Mack J.H."/>
            <person name="Mockler T."/>
            <person name="Bennetzen J.L."/>
            <person name="Freeling M."/>
            <person name="Sankoff D."/>
            <person name="Paterson A.H."/>
            <person name="Zhu X."/>
            <person name="Yang X."/>
            <person name="Smith J.A."/>
            <person name="Cushman J.C."/>
            <person name="Paull R.E."/>
            <person name="Yu Q."/>
        </authorList>
    </citation>
    <scope>NUCLEOTIDE SEQUENCE [LARGE SCALE GENOMIC DNA]</scope>
    <source>
        <strain evidence="5">cv. F153</strain>
    </source>
</reference>
<accession>A0A6P5FKX2</accession>
<dbReference type="PROSITE" id="PS50082">
    <property type="entry name" value="WD_REPEATS_2"/>
    <property type="match status" value="3"/>
</dbReference>
<proteinExistence type="predicted"/>
<dbReference type="GeneID" id="109714074"/>
<dbReference type="PANTHER" id="PTHR22838:SF23">
    <property type="entry name" value="WD REPEAT-CONTAINING PROTEIN WDS HOMOLOG"/>
    <property type="match status" value="1"/>
</dbReference>
<dbReference type="Gene3D" id="2.130.10.10">
    <property type="entry name" value="YVTN repeat-like/Quinoprotein amine dehydrogenase"/>
    <property type="match status" value="2"/>
</dbReference>
<feature type="repeat" description="WD" evidence="3">
    <location>
        <begin position="291"/>
        <end position="332"/>
    </location>
</feature>
<dbReference type="InterPro" id="IPR051350">
    <property type="entry name" value="WD_repeat-ST_regulator"/>
</dbReference>
<dbReference type="Gramene" id="Aco014610.1.mrna1">
    <property type="protein sequence ID" value="Aco014610.1.mrna1"/>
    <property type="gene ID" value="Aco014610.1.path1"/>
</dbReference>
<keyword evidence="1 3" id="KW-0853">WD repeat</keyword>
<dbReference type="Pfam" id="PF00400">
    <property type="entry name" value="WD40"/>
    <property type="match status" value="3"/>
</dbReference>
<dbReference type="PANTHER" id="PTHR22838">
    <property type="entry name" value="WD REPEAT PROTEIN 26-RELATED"/>
    <property type="match status" value="1"/>
</dbReference>
<reference evidence="6" key="2">
    <citation type="submission" date="2025-08" db="UniProtKB">
        <authorList>
            <consortium name="RefSeq"/>
        </authorList>
    </citation>
    <scope>IDENTIFICATION</scope>
    <source>
        <tissue evidence="6">Leaf</tissue>
    </source>
</reference>
<protein>
    <submittedName>
        <fullName evidence="6">WD repeat-containing protein 26-like</fullName>
    </submittedName>
</protein>
<dbReference type="InterPro" id="IPR001680">
    <property type="entry name" value="WD40_rpt"/>
</dbReference>
<keyword evidence="5" id="KW-1185">Reference proteome</keyword>
<evidence type="ECO:0000256" key="4">
    <source>
        <dbReference type="SAM" id="MobiDB-lite"/>
    </source>
</evidence>
<dbReference type="PROSITE" id="PS50294">
    <property type="entry name" value="WD_REPEATS_REGION"/>
    <property type="match status" value="3"/>
</dbReference>